<dbReference type="EMBL" id="JACYTN010000002">
    <property type="protein sequence ID" value="MBD8497803.1"/>
    <property type="molecule type" value="Genomic_DNA"/>
</dbReference>
<keyword evidence="3" id="KW-1003">Cell membrane</keyword>
<feature type="transmembrane region" description="Helical" evidence="7">
    <location>
        <begin position="60"/>
        <end position="78"/>
    </location>
</feature>
<dbReference type="Proteomes" id="UP000634529">
    <property type="component" value="Unassembled WGS sequence"/>
</dbReference>
<evidence type="ECO:0000256" key="5">
    <source>
        <dbReference type="ARBA" id="ARBA00022989"/>
    </source>
</evidence>
<keyword evidence="9" id="KW-1185">Reference proteome</keyword>
<proteinExistence type="inferred from homology"/>
<comment type="subcellular location">
    <subcellularLocation>
        <location evidence="1">Cell membrane</location>
        <topology evidence="1">Multi-pass membrane protein</topology>
    </subcellularLocation>
</comment>
<dbReference type="InterPro" id="IPR007140">
    <property type="entry name" value="DUF350"/>
</dbReference>
<evidence type="ECO:0000313" key="8">
    <source>
        <dbReference type="EMBL" id="MBD8497803.1"/>
    </source>
</evidence>
<protein>
    <submittedName>
        <fullName evidence="8">DUF350 domain-containing protein</fullName>
    </submittedName>
</protein>
<feature type="transmembrane region" description="Helical" evidence="7">
    <location>
        <begin position="124"/>
        <end position="143"/>
    </location>
</feature>
<feature type="transmembrane region" description="Helical" evidence="7">
    <location>
        <begin position="20"/>
        <end position="39"/>
    </location>
</feature>
<feature type="transmembrane region" description="Helical" evidence="7">
    <location>
        <begin position="84"/>
        <end position="104"/>
    </location>
</feature>
<dbReference type="PANTHER" id="PTHR40043:SF1">
    <property type="entry name" value="UPF0719 INNER MEMBRANE PROTEIN YJFL"/>
    <property type="match status" value="1"/>
</dbReference>
<keyword evidence="4 7" id="KW-0812">Transmembrane</keyword>
<keyword evidence="5 7" id="KW-1133">Transmembrane helix</keyword>
<organism evidence="8 9">
    <name type="scientific">Paenibacillus arenosi</name>
    <dbReference type="NCBI Taxonomy" id="2774142"/>
    <lineage>
        <taxon>Bacteria</taxon>
        <taxon>Bacillati</taxon>
        <taxon>Bacillota</taxon>
        <taxon>Bacilli</taxon>
        <taxon>Bacillales</taxon>
        <taxon>Paenibacillaceae</taxon>
        <taxon>Paenibacillus</taxon>
    </lineage>
</organism>
<gene>
    <name evidence="8" type="ORF">IFO66_05720</name>
</gene>
<reference evidence="8 9" key="1">
    <citation type="submission" date="2020-09" db="EMBL/GenBank/DDBJ databases">
        <title>Paenibacillus sp. CAU 1523 isolated from sand of Haeundae Beach.</title>
        <authorList>
            <person name="Kim W."/>
        </authorList>
    </citation>
    <scope>NUCLEOTIDE SEQUENCE [LARGE SCALE GENOMIC DNA]</scope>
    <source>
        <strain evidence="8 9">CAU 1523</strain>
    </source>
</reference>
<evidence type="ECO:0000313" key="9">
    <source>
        <dbReference type="Proteomes" id="UP000634529"/>
    </source>
</evidence>
<evidence type="ECO:0000256" key="7">
    <source>
        <dbReference type="SAM" id="Phobius"/>
    </source>
</evidence>
<comment type="similarity">
    <text evidence="2">Belongs to the UPF0719 family.</text>
</comment>
<evidence type="ECO:0000256" key="3">
    <source>
        <dbReference type="ARBA" id="ARBA00022475"/>
    </source>
</evidence>
<accession>A0ABR9AUJ9</accession>
<name>A0ABR9AUJ9_9BACL</name>
<comment type="caution">
    <text evidence="8">The sequence shown here is derived from an EMBL/GenBank/DDBJ whole genome shotgun (WGS) entry which is preliminary data.</text>
</comment>
<evidence type="ECO:0000256" key="4">
    <source>
        <dbReference type="ARBA" id="ARBA00022692"/>
    </source>
</evidence>
<dbReference type="PANTHER" id="PTHR40043">
    <property type="entry name" value="UPF0719 INNER MEMBRANE PROTEIN YJFL"/>
    <property type="match status" value="1"/>
</dbReference>
<evidence type="ECO:0000256" key="1">
    <source>
        <dbReference type="ARBA" id="ARBA00004651"/>
    </source>
</evidence>
<dbReference type="Pfam" id="PF03994">
    <property type="entry name" value="DUF350"/>
    <property type="match status" value="1"/>
</dbReference>
<sequence length="144" mass="15536">MTGGGKEVSSFNSFLVDLGNVGIGLLLLIVILLVGAWVFSRLTRFDDKKEIGKGNEAAGIYMGSKLLGLCIIVAMVSYSTSDWFMMLAWSAVGIVVLCLVYFLVDKLLPAFRVCEEIEKGNVAVAQLLRCIIIGISIVVGTLLM</sequence>
<evidence type="ECO:0000256" key="6">
    <source>
        <dbReference type="ARBA" id="ARBA00023136"/>
    </source>
</evidence>
<evidence type="ECO:0000256" key="2">
    <source>
        <dbReference type="ARBA" id="ARBA00005779"/>
    </source>
</evidence>
<keyword evidence="6 7" id="KW-0472">Membrane</keyword>